<organism evidence="5 6">
    <name type="scientific">Actinidia rufa</name>
    <dbReference type="NCBI Taxonomy" id="165716"/>
    <lineage>
        <taxon>Eukaryota</taxon>
        <taxon>Viridiplantae</taxon>
        <taxon>Streptophyta</taxon>
        <taxon>Embryophyta</taxon>
        <taxon>Tracheophyta</taxon>
        <taxon>Spermatophyta</taxon>
        <taxon>Magnoliopsida</taxon>
        <taxon>eudicotyledons</taxon>
        <taxon>Gunneridae</taxon>
        <taxon>Pentapetalae</taxon>
        <taxon>asterids</taxon>
        <taxon>Ericales</taxon>
        <taxon>Actinidiaceae</taxon>
        <taxon>Actinidia</taxon>
    </lineage>
</organism>
<gene>
    <name evidence="5" type="ORF">Acr_29g0002870</name>
</gene>
<dbReference type="GO" id="GO:0008168">
    <property type="term" value="F:methyltransferase activity"/>
    <property type="evidence" value="ECO:0007669"/>
    <property type="project" value="UniProtKB-KW"/>
</dbReference>
<sequence length="318" mass="35490">MKKLEQELVIWPIIPLSNLCLIQHTKHVALNQTQFLGNQTENGDPSTPSQNQSFLAASLAGLIVLVLLISGIKRSTDNPISCQSRSDYPTTPIQLRAILYYATSTGVPQQSKEEIKVTFDVLQSLSTSKYLVFGLGNDSVMWASLNTRGTTLFLEEDPEWVQSILKEAPDIRAHTIKYPTKLSQADDLLSSYKSEPECLPPKSYLRGNVKCPLALANLPEEVYETEWDMIMIDAPKGWYADAPGRMGAIYSAAVMARNRKGSGVTHVFLHDIDRRVEKIYEEEFLCKKYFVKGVGRLWHFAIPPAANGSDGSRNSSFC</sequence>
<dbReference type="OrthoDB" id="1896682at2759"/>
<evidence type="ECO:0000256" key="4">
    <source>
        <dbReference type="ARBA" id="ARBA00023136"/>
    </source>
</evidence>
<dbReference type="AlphaFoldDB" id="A0A7J0HDR8"/>
<keyword evidence="2" id="KW-0812">Transmembrane</keyword>
<keyword evidence="5" id="KW-0489">Methyltransferase</keyword>
<keyword evidence="5" id="KW-0808">Transferase</keyword>
<keyword evidence="6" id="KW-1185">Reference proteome</keyword>
<dbReference type="EMBL" id="BJWL01000029">
    <property type="protein sequence ID" value="GFZ21125.1"/>
    <property type="molecule type" value="Genomic_DNA"/>
</dbReference>
<dbReference type="InterPro" id="IPR006514">
    <property type="entry name" value="IRX15/GXM/AGM"/>
</dbReference>
<comment type="caution">
    <text evidence="5">The sequence shown here is derived from an EMBL/GenBank/DDBJ whole genome shotgun (WGS) entry which is preliminary data.</text>
</comment>
<evidence type="ECO:0000313" key="6">
    <source>
        <dbReference type="Proteomes" id="UP000585474"/>
    </source>
</evidence>
<reference evidence="5 6" key="1">
    <citation type="submission" date="2019-07" db="EMBL/GenBank/DDBJ databases">
        <title>De Novo Assembly of kiwifruit Actinidia rufa.</title>
        <authorList>
            <person name="Sugita-Konishi S."/>
            <person name="Sato K."/>
            <person name="Mori E."/>
            <person name="Abe Y."/>
            <person name="Kisaki G."/>
            <person name="Hamano K."/>
            <person name="Suezawa K."/>
            <person name="Otani M."/>
            <person name="Fukuda T."/>
            <person name="Manabe T."/>
            <person name="Gomi K."/>
            <person name="Tabuchi M."/>
            <person name="Akimitsu K."/>
            <person name="Kataoka I."/>
        </authorList>
    </citation>
    <scope>NUCLEOTIDE SEQUENCE [LARGE SCALE GENOMIC DNA]</scope>
    <source>
        <strain evidence="6">cv. Fuchu</strain>
    </source>
</reference>
<dbReference type="PANTHER" id="PTHR31444">
    <property type="entry name" value="OS11G0490100 PROTEIN"/>
    <property type="match status" value="1"/>
</dbReference>
<dbReference type="NCBIfam" id="TIGR01627">
    <property type="entry name" value="A_thal_3515"/>
    <property type="match status" value="1"/>
</dbReference>
<dbReference type="Proteomes" id="UP000585474">
    <property type="component" value="Unassembled WGS sequence"/>
</dbReference>
<evidence type="ECO:0000256" key="1">
    <source>
        <dbReference type="ARBA" id="ARBA00004194"/>
    </source>
</evidence>
<protein>
    <submittedName>
        <fullName evidence="5">Glucuronoxylan 4-O-methyltransferase-like protein</fullName>
    </submittedName>
</protein>
<evidence type="ECO:0000256" key="2">
    <source>
        <dbReference type="ARBA" id="ARBA00022692"/>
    </source>
</evidence>
<name>A0A7J0HDR8_9ERIC</name>
<keyword evidence="3" id="KW-1133">Transmembrane helix</keyword>
<comment type="subcellular location">
    <subcellularLocation>
        <location evidence="1">Golgi apparatus membrane</location>
        <topology evidence="1">Single-pass membrane protein</topology>
    </subcellularLocation>
</comment>
<dbReference type="GO" id="GO:0045492">
    <property type="term" value="P:xylan biosynthetic process"/>
    <property type="evidence" value="ECO:0007669"/>
    <property type="project" value="InterPro"/>
</dbReference>
<accession>A0A7J0HDR8</accession>
<keyword evidence="4" id="KW-0472">Membrane</keyword>
<dbReference type="GO" id="GO:0032259">
    <property type="term" value="P:methylation"/>
    <property type="evidence" value="ECO:0007669"/>
    <property type="project" value="UniProtKB-KW"/>
</dbReference>
<proteinExistence type="predicted"/>
<evidence type="ECO:0000313" key="5">
    <source>
        <dbReference type="EMBL" id="GFZ21125.1"/>
    </source>
</evidence>
<dbReference type="Pfam" id="PF21729">
    <property type="entry name" value="IRX15_IRX15L_GXM"/>
    <property type="match status" value="1"/>
</dbReference>
<evidence type="ECO:0000256" key="3">
    <source>
        <dbReference type="ARBA" id="ARBA00022989"/>
    </source>
</evidence>
<dbReference type="GO" id="GO:0000139">
    <property type="term" value="C:Golgi membrane"/>
    <property type="evidence" value="ECO:0007669"/>
    <property type="project" value="UniProtKB-SubCell"/>
</dbReference>